<dbReference type="Proteomes" id="UP000037069">
    <property type="component" value="Unassembled WGS sequence"/>
</dbReference>
<accession>A0A0L0BKI8</accession>
<comment type="caution">
    <text evidence="3">The sequence shown here is derived from an EMBL/GenBank/DDBJ whole genome shotgun (WGS) entry which is preliminary data.</text>
</comment>
<protein>
    <recommendedName>
        <fullName evidence="2">DUF4789 domain-containing protein</fullName>
    </recommendedName>
</protein>
<keyword evidence="1" id="KW-0732">Signal</keyword>
<dbReference type="InterPro" id="IPR031993">
    <property type="entry name" value="DUF4789"/>
</dbReference>
<keyword evidence="4" id="KW-1185">Reference proteome</keyword>
<evidence type="ECO:0000313" key="3">
    <source>
        <dbReference type="EMBL" id="KNC20596.1"/>
    </source>
</evidence>
<evidence type="ECO:0000259" key="2">
    <source>
        <dbReference type="Pfam" id="PF16033"/>
    </source>
</evidence>
<dbReference type="PANTHER" id="PTHR21177:SF4">
    <property type="entry name" value="IP06524P"/>
    <property type="match status" value="1"/>
</dbReference>
<gene>
    <name evidence="3" type="ORF">FF38_00443</name>
</gene>
<feature type="domain" description="DUF4789" evidence="2">
    <location>
        <begin position="48"/>
        <end position="133"/>
    </location>
</feature>
<organism evidence="3 4">
    <name type="scientific">Lucilia cuprina</name>
    <name type="common">Green bottle fly</name>
    <name type="synonym">Australian sheep blowfly</name>
    <dbReference type="NCBI Taxonomy" id="7375"/>
    <lineage>
        <taxon>Eukaryota</taxon>
        <taxon>Metazoa</taxon>
        <taxon>Ecdysozoa</taxon>
        <taxon>Arthropoda</taxon>
        <taxon>Hexapoda</taxon>
        <taxon>Insecta</taxon>
        <taxon>Pterygota</taxon>
        <taxon>Neoptera</taxon>
        <taxon>Endopterygota</taxon>
        <taxon>Diptera</taxon>
        <taxon>Brachycera</taxon>
        <taxon>Muscomorpha</taxon>
        <taxon>Oestroidea</taxon>
        <taxon>Calliphoridae</taxon>
        <taxon>Luciliinae</taxon>
        <taxon>Lucilia</taxon>
    </lineage>
</organism>
<reference evidence="3 4" key="1">
    <citation type="journal article" date="2015" name="Nat. Commun.">
        <title>Lucilia cuprina genome unlocks parasitic fly biology to underpin future interventions.</title>
        <authorList>
            <person name="Anstead C.A."/>
            <person name="Korhonen P.K."/>
            <person name="Young N.D."/>
            <person name="Hall R.S."/>
            <person name="Jex A.R."/>
            <person name="Murali S.C."/>
            <person name="Hughes D.S."/>
            <person name="Lee S.F."/>
            <person name="Perry T."/>
            <person name="Stroehlein A.J."/>
            <person name="Ansell B.R."/>
            <person name="Breugelmans B."/>
            <person name="Hofmann A."/>
            <person name="Qu J."/>
            <person name="Dugan S."/>
            <person name="Lee S.L."/>
            <person name="Chao H."/>
            <person name="Dinh H."/>
            <person name="Han Y."/>
            <person name="Doddapaneni H.V."/>
            <person name="Worley K.C."/>
            <person name="Muzny D.M."/>
            <person name="Ioannidis P."/>
            <person name="Waterhouse R.M."/>
            <person name="Zdobnov E.M."/>
            <person name="James P.J."/>
            <person name="Bagnall N.H."/>
            <person name="Kotze A.C."/>
            <person name="Gibbs R.A."/>
            <person name="Richards S."/>
            <person name="Batterham P."/>
            <person name="Gasser R.B."/>
        </authorList>
    </citation>
    <scope>NUCLEOTIDE SEQUENCE [LARGE SCALE GENOMIC DNA]</scope>
    <source>
        <strain evidence="3 4">LS</strain>
        <tissue evidence="3">Full body</tissue>
    </source>
</reference>
<sequence length="196" mass="21631">MFGLIKHLVCILLVLQFVLGDLLFPEYQAVDKKKSNLAGRTPLYAPSRCKQHELLYPGDQVNDWICDCAPAALYHPETDACYPAFRKGPCEDGEFLVLGDNAVLPICIANDCKVDGQIKIKGVCYEFGKAGACQNAHLSYVIGVNPQTLHVDCVKLSISLESRFGEEPQHSYDLTNVDLCARGCKRAIQGRCPGRK</sequence>
<dbReference type="AlphaFoldDB" id="A0A0L0BKI8"/>
<dbReference type="OMA" id="CYPAYRQ"/>
<dbReference type="OrthoDB" id="6338576at2759"/>
<evidence type="ECO:0000256" key="1">
    <source>
        <dbReference type="SAM" id="SignalP"/>
    </source>
</evidence>
<dbReference type="Pfam" id="PF16033">
    <property type="entry name" value="DUF4789"/>
    <property type="match status" value="1"/>
</dbReference>
<feature type="signal peptide" evidence="1">
    <location>
        <begin position="1"/>
        <end position="20"/>
    </location>
</feature>
<name>A0A0L0BKI8_LUCCU</name>
<proteinExistence type="predicted"/>
<dbReference type="EMBL" id="JRES01001712">
    <property type="protein sequence ID" value="KNC20596.1"/>
    <property type="molecule type" value="Genomic_DNA"/>
</dbReference>
<dbReference type="PANTHER" id="PTHR21177">
    <property type="entry name" value="IP06524P-RELATED"/>
    <property type="match status" value="1"/>
</dbReference>
<evidence type="ECO:0000313" key="4">
    <source>
        <dbReference type="Proteomes" id="UP000037069"/>
    </source>
</evidence>
<feature type="chain" id="PRO_5005534714" description="DUF4789 domain-containing protein" evidence="1">
    <location>
        <begin position="21"/>
        <end position="196"/>
    </location>
</feature>